<accession>A0A2K9NE55</accession>
<dbReference type="AlphaFoldDB" id="A0A2K9NE55"/>
<name>A0A2K9NE55_9PROT</name>
<dbReference type="RefSeq" id="WP_102112477.1">
    <property type="nucleotide sequence ID" value="NZ_BMGN01000008.1"/>
</dbReference>
<reference evidence="1 2" key="1">
    <citation type="submission" date="2017-12" db="EMBL/GenBank/DDBJ databases">
        <title>Genomes of bacteria within cyanobacterial aggregates.</title>
        <authorList>
            <person name="Cai H."/>
        </authorList>
    </citation>
    <scope>NUCLEOTIDE SEQUENCE [LARGE SCALE GENOMIC DNA]</scope>
    <source>
        <strain evidence="1 2">TH16</strain>
    </source>
</reference>
<dbReference type="Proteomes" id="UP000234752">
    <property type="component" value="Chromosome eg_1"/>
</dbReference>
<evidence type="ECO:0000313" key="2">
    <source>
        <dbReference type="Proteomes" id="UP000234752"/>
    </source>
</evidence>
<dbReference type="InterPro" id="IPR010710">
    <property type="entry name" value="DUF1289"/>
</dbReference>
<organism evidence="1 2">
    <name type="scientific">Niveispirillum cyanobacteriorum</name>
    <dbReference type="NCBI Taxonomy" id="1612173"/>
    <lineage>
        <taxon>Bacteria</taxon>
        <taxon>Pseudomonadati</taxon>
        <taxon>Pseudomonadota</taxon>
        <taxon>Alphaproteobacteria</taxon>
        <taxon>Rhodospirillales</taxon>
        <taxon>Azospirillaceae</taxon>
        <taxon>Niveispirillum</taxon>
    </lineage>
</organism>
<sequence>MVIQVQVPDPDDYVPSPCIRRCDLDRKRQYCLGCKRLLEEIMRWGVMTPNERRAVWVRLGRPIPPPEERREVM</sequence>
<proteinExistence type="predicted"/>
<evidence type="ECO:0000313" key="1">
    <source>
        <dbReference type="EMBL" id="AUN30806.1"/>
    </source>
</evidence>
<dbReference type="Pfam" id="PF06945">
    <property type="entry name" value="DUF1289"/>
    <property type="match status" value="1"/>
</dbReference>
<dbReference type="KEGG" id="ncb:C0V82_11580"/>
<dbReference type="OrthoDB" id="9811423at2"/>
<protein>
    <submittedName>
        <fullName evidence="1">DUF1289 domain-containing protein</fullName>
    </submittedName>
</protein>
<keyword evidence="2" id="KW-1185">Reference proteome</keyword>
<dbReference type="PANTHER" id="PTHR35175:SF2">
    <property type="entry name" value="DUF1289 DOMAIN-CONTAINING PROTEIN"/>
    <property type="match status" value="1"/>
</dbReference>
<dbReference type="EMBL" id="CP025611">
    <property type="protein sequence ID" value="AUN30806.1"/>
    <property type="molecule type" value="Genomic_DNA"/>
</dbReference>
<gene>
    <name evidence="1" type="ORF">C0V82_11580</name>
</gene>
<dbReference type="PANTHER" id="PTHR35175">
    <property type="entry name" value="DUF1289 DOMAIN-CONTAINING PROTEIN"/>
    <property type="match status" value="1"/>
</dbReference>